<feature type="transmembrane region" description="Helical" evidence="2">
    <location>
        <begin position="56"/>
        <end position="80"/>
    </location>
</feature>
<evidence type="ECO:0000313" key="5">
    <source>
        <dbReference type="Proteomes" id="UP000006039"/>
    </source>
</evidence>
<dbReference type="eggNOG" id="ENOG502RNBR">
    <property type="taxonomic scope" value="Eukaryota"/>
</dbReference>
<dbReference type="RefSeq" id="XP_009221198.1">
    <property type="nucleotide sequence ID" value="XM_009222934.1"/>
</dbReference>
<dbReference type="EMBL" id="GL385397">
    <property type="protein sequence ID" value="EJT75198.1"/>
    <property type="molecule type" value="Genomic_DNA"/>
</dbReference>
<feature type="compositionally biased region" description="Gly residues" evidence="1">
    <location>
        <begin position="1"/>
        <end position="11"/>
    </location>
</feature>
<dbReference type="GeneID" id="20345593"/>
<dbReference type="Proteomes" id="UP000006039">
    <property type="component" value="Unassembled WGS sequence"/>
</dbReference>
<reference evidence="4" key="4">
    <citation type="journal article" date="2015" name="G3 (Bethesda)">
        <title>Genome sequences of three phytopathogenic species of the Magnaporthaceae family of fungi.</title>
        <authorList>
            <person name="Okagaki L.H."/>
            <person name="Nunes C.C."/>
            <person name="Sailsbery J."/>
            <person name="Clay B."/>
            <person name="Brown D."/>
            <person name="John T."/>
            <person name="Oh Y."/>
            <person name="Young N."/>
            <person name="Fitzgerald M."/>
            <person name="Haas B.J."/>
            <person name="Zeng Q."/>
            <person name="Young S."/>
            <person name="Adiconis X."/>
            <person name="Fan L."/>
            <person name="Levin J.Z."/>
            <person name="Mitchell T.K."/>
            <person name="Okubara P.A."/>
            <person name="Farman M.L."/>
            <person name="Kohn L.M."/>
            <person name="Birren B."/>
            <person name="Ma L.-J."/>
            <person name="Dean R.A."/>
        </authorList>
    </citation>
    <scope>NUCLEOTIDE SEQUENCE</scope>
    <source>
        <strain evidence="4">R3-111a-1</strain>
    </source>
</reference>
<keyword evidence="2" id="KW-0472">Membrane</keyword>
<dbReference type="EnsemblFungi" id="EJT75198">
    <property type="protein sequence ID" value="EJT75198"/>
    <property type="gene ID" value="GGTG_05135"/>
</dbReference>
<evidence type="ECO:0000313" key="3">
    <source>
        <dbReference type="EMBL" id="EJT75198.1"/>
    </source>
</evidence>
<feature type="region of interest" description="Disordered" evidence="1">
    <location>
        <begin position="1"/>
        <end position="33"/>
    </location>
</feature>
<reference evidence="3" key="3">
    <citation type="submission" date="2010-09" db="EMBL/GenBank/DDBJ databases">
        <title>Annotation of Gaeumannomyces graminis var. tritici R3-111a-1.</title>
        <authorList>
            <consortium name="The Broad Institute Genome Sequencing Platform"/>
            <person name="Ma L.-J."/>
            <person name="Dead R."/>
            <person name="Young S.K."/>
            <person name="Zeng Q."/>
            <person name="Gargeya S."/>
            <person name="Fitzgerald M."/>
            <person name="Haas B."/>
            <person name="Abouelleil A."/>
            <person name="Alvarado L."/>
            <person name="Arachchi H.M."/>
            <person name="Berlin A."/>
            <person name="Brown A."/>
            <person name="Chapman S.B."/>
            <person name="Chen Z."/>
            <person name="Dunbar C."/>
            <person name="Freedman E."/>
            <person name="Gearin G."/>
            <person name="Gellesch M."/>
            <person name="Goldberg J."/>
            <person name="Griggs A."/>
            <person name="Gujja S."/>
            <person name="Heiman D."/>
            <person name="Howarth C."/>
            <person name="Larson L."/>
            <person name="Lui A."/>
            <person name="MacDonald P.J.P."/>
            <person name="Mehta T."/>
            <person name="Montmayeur A."/>
            <person name="Murphy C."/>
            <person name="Neiman D."/>
            <person name="Pearson M."/>
            <person name="Priest M."/>
            <person name="Roberts A."/>
            <person name="Saif S."/>
            <person name="Shea T."/>
            <person name="Shenoy N."/>
            <person name="Sisk P."/>
            <person name="Stolte C."/>
            <person name="Sykes S."/>
            <person name="Yandava C."/>
            <person name="Wortman J."/>
            <person name="Nusbaum C."/>
            <person name="Birren B."/>
        </authorList>
    </citation>
    <scope>NUCLEOTIDE SEQUENCE</scope>
    <source>
        <strain evidence="3">R3-111a-1</strain>
    </source>
</reference>
<dbReference type="OrthoDB" id="10605163at2759"/>
<keyword evidence="2" id="KW-1133">Transmembrane helix</keyword>
<sequence>MAEISGNGGQGRFQQQQDQPDITANNQGSTDNSLPLFSSPIKYWCSPNRHRRQVQLLHILIAYNVVTFPLSGLTALASTYKSYFHV</sequence>
<dbReference type="VEuPathDB" id="FungiDB:GGTG_05135"/>
<keyword evidence="2" id="KW-0812">Transmembrane</keyword>
<protein>
    <submittedName>
        <fullName evidence="3 4">Uncharacterized protein</fullName>
    </submittedName>
</protein>
<reference evidence="5" key="1">
    <citation type="submission" date="2010-07" db="EMBL/GenBank/DDBJ databases">
        <title>The genome sequence of Gaeumannomyces graminis var. tritici strain R3-111a-1.</title>
        <authorList>
            <consortium name="The Broad Institute Genome Sequencing Platform"/>
            <person name="Ma L.-J."/>
            <person name="Dead R."/>
            <person name="Young S."/>
            <person name="Zeng Q."/>
            <person name="Koehrsen M."/>
            <person name="Alvarado L."/>
            <person name="Berlin A."/>
            <person name="Chapman S.B."/>
            <person name="Chen Z."/>
            <person name="Freedman E."/>
            <person name="Gellesch M."/>
            <person name="Goldberg J."/>
            <person name="Griggs A."/>
            <person name="Gujja S."/>
            <person name="Heilman E.R."/>
            <person name="Heiman D."/>
            <person name="Hepburn T."/>
            <person name="Howarth C."/>
            <person name="Jen D."/>
            <person name="Larson L."/>
            <person name="Mehta T."/>
            <person name="Neiman D."/>
            <person name="Pearson M."/>
            <person name="Roberts A."/>
            <person name="Saif S."/>
            <person name="Shea T."/>
            <person name="Shenoy N."/>
            <person name="Sisk P."/>
            <person name="Stolte C."/>
            <person name="Sykes S."/>
            <person name="Walk T."/>
            <person name="White J."/>
            <person name="Yandava C."/>
            <person name="Haas B."/>
            <person name="Nusbaum C."/>
            <person name="Birren B."/>
        </authorList>
    </citation>
    <scope>NUCLEOTIDE SEQUENCE [LARGE SCALE GENOMIC DNA]</scope>
    <source>
        <strain evidence="5">R3-111a-1</strain>
    </source>
</reference>
<evidence type="ECO:0000256" key="1">
    <source>
        <dbReference type="SAM" id="MobiDB-lite"/>
    </source>
</evidence>
<reference evidence="3" key="2">
    <citation type="submission" date="2010-07" db="EMBL/GenBank/DDBJ databases">
        <authorList>
            <consortium name="The Broad Institute Genome Sequencing Platform"/>
            <consortium name="Broad Institute Genome Sequencing Center for Infectious Disease"/>
            <person name="Ma L.-J."/>
            <person name="Dead R."/>
            <person name="Young S."/>
            <person name="Zeng Q."/>
            <person name="Koehrsen M."/>
            <person name="Alvarado L."/>
            <person name="Berlin A."/>
            <person name="Chapman S.B."/>
            <person name="Chen Z."/>
            <person name="Freedman E."/>
            <person name="Gellesch M."/>
            <person name="Goldberg J."/>
            <person name="Griggs A."/>
            <person name="Gujja S."/>
            <person name="Heilman E.R."/>
            <person name="Heiman D."/>
            <person name="Hepburn T."/>
            <person name="Howarth C."/>
            <person name="Jen D."/>
            <person name="Larson L."/>
            <person name="Mehta T."/>
            <person name="Neiman D."/>
            <person name="Pearson M."/>
            <person name="Roberts A."/>
            <person name="Saif S."/>
            <person name="Shea T."/>
            <person name="Shenoy N."/>
            <person name="Sisk P."/>
            <person name="Stolte C."/>
            <person name="Sykes S."/>
            <person name="Walk T."/>
            <person name="White J."/>
            <person name="Yandava C."/>
            <person name="Haas B."/>
            <person name="Nusbaum C."/>
            <person name="Birren B."/>
        </authorList>
    </citation>
    <scope>NUCLEOTIDE SEQUENCE</scope>
    <source>
        <strain evidence="3">R3-111a-1</strain>
    </source>
</reference>
<organism evidence="3">
    <name type="scientific">Gaeumannomyces tritici (strain R3-111a-1)</name>
    <name type="common">Wheat and barley take-all root rot fungus</name>
    <name type="synonym">Gaeumannomyces graminis var. tritici</name>
    <dbReference type="NCBI Taxonomy" id="644352"/>
    <lineage>
        <taxon>Eukaryota</taxon>
        <taxon>Fungi</taxon>
        <taxon>Dikarya</taxon>
        <taxon>Ascomycota</taxon>
        <taxon>Pezizomycotina</taxon>
        <taxon>Sordariomycetes</taxon>
        <taxon>Sordariomycetidae</taxon>
        <taxon>Magnaporthales</taxon>
        <taxon>Magnaporthaceae</taxon>
        <taxon>Gaeumannomyces</taxon>
    </lineage>
</organism>
<evidence type="ECO:0000256" key="2">
    <source>
        <dbReference type="SAM" id="Phobius"/>
    </source>
</evidence>
<evidence type="ECO:0000313" key="4">
    <source>
        <dbReference type="EnsemblFungi" id="EJT75198"/>
    </source>
</evidence>
<dbReference type="AlphaFoldDB" id="J3NV26"/>
<feature type="compositionally biased region" description="Polar residues" evidence="1">
    <location>
        <begin position="20"/>
        <end position="33"/>
    </location>
</feature>
<name>J3NV26_GAET3</name>
<reference evidence="4" key="5">
    <citation type="submission" date="2018-04" db="UniProtKB">
        <authorList>
            <consortium name="EnsemblFungi"/>
        </authorList>
    </citation>
    <scope>IDENTIFICATION</scope>
    <source>
        <strain evidence="4">R3-111a-1</strain>
    </source>
</reference>
<dbReference type="HOGENOM" id="CLU_2498014_0_0_1"/>
<keyword evidence="5" id="KW-1185">Reference proteome</keyword>
<accession>J3NV26</accession>
<gene>
    <name evidence="4" type="primary">20345593</name>
    <name evidence="3" type="ORF">GGTG_05135</name>
</gene>
<proteinExistence type="predicted"/>